<dbReference type="CDD" id="cd09917">
    <property type="entry name" value="F-box_SF"/>
    <property type="match status" value="1"/>
</dbReference>
<dbReference type="Pfam" id="PF12937">
    <property type="entry name" value="F-box-like"/>
    <property type="match status" value="1"/>
</dbReference>
<evidence type="ECO:0000313" key="3">
    <source>
        <dbReference type="Proteomes" id="UP001213000"/>
    </source>
</evidence>
<dbReference type="SUPFAM" id="SSF52047">
    <property type="entry name" value="RNI-like"/>
    <property type="match status" value="1"/>
</dbReference>
<organism evidence="2 3">
    <name type="scientific">Leucocoprinus birnbaumii</name>
    <dbReference type="NCBI Taxonomy" id="56174"/>
    <lineage>
        <taxon>Eukaryota</taxon>
        <taxon>Fungi</taxon>
        <taxon>Dikarya</taxon>
        <taxon>Basidiomycota</taxon>
        <taxon>Agaricomycotina</taxon>
        <taxon>Agaricomycetes</taxon>
        <taxon>Agaricomycetidae</taxon>
        <taxon>Agaricales</taxon>
        <taxon>Agaricineae</taxon>
        <taxon>Agaricaceae</taxon>
        <taxon>Leucocoprinus</taxon>
    </lineage>
</organism>
<protein>
    <recommendedName>
        <fullName evidence="1">F-box domain-containing protein</fullName>
    </recommendedName>
</protein>
<dbReference type="Proteomes" id="UP001213000">
    <property type="component" value="Unassembled WGS sequence"/>
</dbReference>
<reference evidence="2" key="1">
    <citation type="submission" date="2022-07" db="EMBL/GenBank/DDBJ databases">
        <title>Genome Sequence of Leucocoprinus birnbaumii.</title>
        <authorList>
            <person name="Buettner E."/>
        </authorList>
    </citation>
    <scope>NUCLEOTIDE SEQUENCE</scope>
    <source>
        <strain evidence="2">VT141</strain>
    </source>
</reference>
<dbReference type="InterPro" id="IPR032675">
    <property type="entry name" value="LRR_dom_sf"/>
</dbReference>
<keyword evidence="3" id="KW-1185">Reference proteome</keyword>
<dbReference type="AlphaFoldDB" id="A0AAD5VRT0"/>
<dbReference type="SUPFAM" id="SSF81383">
    <property type="entry name" value="F-box domain"/>
    <property type="match status" value="1"/>
</dbReference>
<name>A0AAD5VRT0_9AGAR</name>
<dbReference type="InterPro" id="IPR036047">
    <property type="entry name" value="F-box-like_dom_sf"/>
</dbReference>
<dbReference type="EMBL" id="JANIEX010000516">
    <property type="protein sequence ID" value="KAJ3566051.1"/>
    <property type="molecule type" value="Genomic_DNA"/>
</dbReference>
<dbReference type="Gene3D" id="3.80.10.10">
    <property type="entry name" value="Ribonuclease Inhibitor"/>
    <property type="match status" value="2"/>
</dbReference>
<dbReference type="InterPro" id="IPR001810">
    <property type="entry name" value="F-box_dom"/>
</dbReference>
<accession>A0AAD5VRT0</accession>
<evidence type="ECO:0000313" key="2">
    <source>
        <dbReference type="EMBL" id="KAJ3566051.1"/>
    </source>
</evidence>
<sequence length="502" mass="55823">MHPALQIDEIFRQILSYAAYSKKDLVSLAQVCRSWKDASLDFAWENLPSLFPILNLVLNSHNQSSEASATYDTQTFLDYTRRVRQLTHRHTSGSDLDQAHNLLRLPNHNTPLLPRLISLSLSFRNWIPLYQSLAFSPNIQCLEFDLGFNSQAQTQANEAHRFLANVLVHAHDLQELRIRGKVSACFHELISLMQNVRKLSLRTGTSLTARAVLELARLPSLVELDMHVGHLTADDVIMEDKESTFPSLSSLRLRAKSTSISAILTALPQNKLIRLWLEAQDDTHTSVDWNDILGLVSTKVSTILEFVKLEHHVEIIQDDAIIDIPTNDPSSQPSPIATVSASSVPGGNLITSPPLSLQSFNKLRALKVLELEMTIPPTFEEADLRDLCSGCPNLEILNLGGSSCFELKAATKITEPMLQCFLPLKKLTSLVLPGVYAAGQTNTFSEGAQCNLRSLTLTQVTYGDGTSLARHLKTLFPSLETIDGSPKYDDIWNAARVELTRL</sequence>
<evidence type="ECO:0000259" key="1">
    <source>
        <dbReference type="Pfam" id="PF12937"/>
    </source>
</evidence>
<gene>
    <name evidence="2" type="ORF">NP233_g7245</name>
</gene>
<proteinExistence type="predicted"/>
<feature type="domain" description="F-box" evidence="1">
    <location>
        <begin position="8"/>
        <end position="46"/>
    </location>
</feature>
<comment type="caution">
    <text evidence="2">The sequence shown here is derived from an EMBL/GenBank/DDBJ whole genome shotgun (WGS) entry which is preliminary data.</text>
</comment>